<comment type="caution">
    <text evidence="2">The sequence shown here is derived from an EMBL/GenBank/DDBJ whole genome shotgun (WGS) entry which is preliminary data.</text>
</comment>
<dbReference type="EMBL" id="BTGU01015292">
    <property type="protein sequence ID" value="GMN71685.1"/>
    <property type="molecule type" value="Genomic_DNA"/>
</dbReference>
<evidence type="ECO:0000313" key="3">
    <source>
        <dbReference type="Proteomes" id="UP001187192"/>
    </source>
</evidence>
<feature type="region of interest" description="Disordered" evidence="1">
    <location>
        <begin position="190"/>
        <end position="213"/>
    </location>
</feature>
<dbReference type="Proteomes" id="UP001187192">
    <property type="component" value="Unassembled WGS sequence"/>
</dbReference>
<feature type="region of interest" description="Disordered" evidence="1">
    <location>
        <begin position="52"/>
        <end position="114"/>
    </location>
</feature>
<gene>
    <name evidence="2" type="ORF">TIFTF001_054632</name>
</gene>
<evidence type="ECO:0000256" key="1">
    <source>
        <dbReference type="SAM" id="MobiDB-lite"/>
    </source>
</evidence>
<proteinExistence type="predicted"/>
<protein>
    <submittedName>
        <fullName evidence="2">Uncharacterized protein</fullName>
    </submittedName>
</protein>
<organism evidence="2 3">
    <name type="scientific">Ficus carica</name>
    <name type="common">Common fig</name>
    <dbReference type="NCBI Taxonomy" id="3494"/>
    <lineage>
        <taxon>Eukaryota</taxon>
        <taxon>Viridiplantae</taxon>
        <taxon>Streptophyta</taxon>
        <taxon>Embryophyta</taxon>
        <taxon>Tracheophyta</taxon>
        <taxon>Spermatophyta</taxon>
        <taxon>Magnoliopsida</taxon>
        <taxon>eudicotyledons</taxon>
        <taxon>Gunneridae</taxon>
        <taxon>Pentapetalae</taxon>
        <taxon>rosids</taxon>
        <taxon>fabids</taxon>
        <taxon>Rosales</taxon>
        <taxon>Moraceae</taxon>
        <taxon>Ficeae</taxon>
        <taxon>Ficus</taxon>
    </lineage>
</organism>
<sequence>MARAVVLWTETATTKVRGYVRDTGTAFEVRIEAAKPQGGQVRGCLSNFSIRWEGNTGTKGRDQEEQAQSWGENETDEGSTVRCPSKEPANPHDPNTTHTPITYAGHNTSKHDRDPIQNEAHERIEWRHVRTAWRETTFQNEGQTGNCLPHHNQKDKIFKDRSRVTPGHRCRRHTRRWMADGGNPLASAFAPSLGHPMGARGPGRPAWPRGSGD</sequence>
<dbReference type="AlphaFoldDB" id="A0AA88EC86"/>
<keyword evidence="3" id="KW-1185">Reference proteome</keyword>
<name>A0AA88EC86_FICCA</name>
<accession>A0AA88EC86</accession>
<evidence type="ECO:0000313" key="2">
    <source>
        <dbReference type="EMBL" id="GMN71685.1"/>
    </source>
</evidence>
<reference evidence="2" key="1">
    <citation type="submission" date="2023-07" db="EMBL/GenBank/DDBJ databases">
        <title>draft genome sequence of fig (Ficus carica).</title>
        <authorList>
            <person name="Takahashi T."/>
            <person name="Nishimura K."/>
        </authorList>
    </citation>
    <scope>NUCLEOTIDE SEQUENCE</scope>
</reference>